<keyword evidence="4" id="KW-1185">Reference proteome</keyword>
<dbReference type="STRING" id="74649.A0A2P6PAT9"/>
<name>A0A2P6PAT9_ROSCH</name>
<feature type="domain" description="J" evidence="2">
    <location>
        <begin position="66"/>
        <end position="130"/>
    </location>
</feature>
<gene>
    <name evidence="3" type="ORF">RchiOBHm_Chr7g0212821</name>
</gene>
<dbReference type="InterPro" id="IPR036869">
    <property type="entry name" value="J_dom_sf"/>
</dbReference>
<comment type="caution">
    <text evidence="3">The sequence shown here is derived from an EMBL/GenBank/DDBJ whole genome shotgun (WGS) entry which is preliminary data.</text>
</comment>
<feature type="region of interest" description="Disordered" evidence="1">
    <location>
        <begin position="451"/>
        <end position="488"/>
    </location>
</feature>
<reference evidence="3 4" key="1">
    <citation type="journal article" date="2018" name="Nat. Genet.">
        <title>The Rosa genome provides new insights in the design of modern roses.</title>
        <authorList>
            <person name="Bendahmane M."/>
        </authorList>
    </citation>
    <scope>NUCLEOTIDE SEQUENCE [LARGE SCALE GENOMIC DNA]</scope>
    <source>
        <strain evidence="4">cv. Old Blush</strain>
    </source>
</reference>
<evidence type="ECO:0000256" key="1">
    <source>
        <dbReference type="SAM" id="MobiDB-lite"/>
    </source>
</evidence>
<dbReference type="PROSITE" id="PS00636">
    <property type="entry name" value="DNAJ_1"/>
    <property type="match status" value="1"/>
</dbReference>
<evidence type="ECO:0000313" key="3">
    <source>
        <dbReference type="EMBL" id="PRQ19046.1"/>
    </source>
</evidence>
<dbReference type="Pfam" id="PF11926">
    <property type="entry name" value="DUF3444"/>
    <property type="match status" value="1"/>
</dbReference>
<dbReference type="EMBL" id="PDCK01000045">
    <property type="protein sequence ID" value="PRQ19046.1"/>
    <property type="molecule type" value="Genomic_DNA"/>
</dbReference>
<dbReference type="PANTHER" id="PTHR44137">
    <property type="entry name" value="BNAC03G44070D PROTEIN"/>
    <property type="match status" value="1"/>
</dbReference>
<sequence length="655" mass="71841">MECNRDEAVRAKEMAEKKFATKDYMGSKTFALKAQNLFPGLSGIPQMLAVLDVYISAEKKINGEADWYGILGVDPTADDGTMRKKYKKLALVLHPDKNGSPGADGAFMLIAEAWSLLSDKAKRAAYDQKIRNERFHRNVSSTVAQDFPNFTQSTNFSAANGQTTTTQAASFWTPAASSQTPNTFRTMCPTCLLKYEYLLIYLHHYLRCHRCQSTLLPIDIAPPIIASEQFTPSNLAEQWQNSNHETTANRSTFNIGRSSAASAINQSFYHTFSRTASGFTATHAPSVDQMAQTATGMPHAFNQASGASTTGYANNAAKRRCMDDVGMSRYGKEAKNHMDRGAVEANFGPFRAYGASNTMFTSNDSSLHAAQNILKEKTKKEMKGQGSSSVAKTAVKKAENGNVSGKSSGNSDVQCDHNMSGIGKQVDTKNTILTSNDISLHATQNILKEKTRKKMSERGSSSVAKTAVNKAENGNERGKSSGNSDVQCDRNMSGIGKLVDTKNIGTCDLKQSGTSGVSSDSGAEILEAMTSIDVPDPDFHNFDEDRTEKSFKKNHVWAAYDEVNGMPRYYAKIQSVSSLDPFTMRISWLDSKTNRELGPLNWVSSGFSKTCGEFRVGKHEECKNALNSFSHKVWWKKGARGTVCIYPRKGDVWAL</sequence>
<dbReference type="PROSITE" id="PS50076">
    <property type="entry name" value="DNAJ_2"/>
    <property type="match status" value="1"/>
</dbReference>
<protein>
    <submittedName>
        <fullName evidence="3">Putative DnaJ domain-containing protein</fullName>
    </submittedName>
</protein>
<accession>A0A2P6PAT9</accession>
<dbReference type="Gramene" id="PRQ19046">
    <property type="protein sequence ID" value="PRQ19046"/>
    <property type="gene ID" value="RchiOBHm_Chr7g0212821"/>
</dbReference>
<dbReference type="InterPro" id="IPR024593">
    <property type="entry name" value="DUF3444"/>
</dbReference>
<dbReference type="PRINTS" id="PR00625">
    <property type="entry name" value="JDOMAIN"/>
</dbReference>
<feature type="region of interest" description="Disordered" evidence="1">
    <location>
        <begin position="378"/>
        <end position="414"/>
    </location>
</feature>
<organism evidence="3 4">
    <name type="scientific">Rosa chinensis</name>
    <name type="common">China rose</name>
    <dbReference type="NCBI Taxonomy" id="74649"/>
    <lineage>
        <taxon>Eukaryota</taxon>
        <taxon>Viridiplantae</taxon>
        <taxon>Streptophyta</taxon>
        <taxon>Embryophyta</taxon>
        <taxon>Tracheophyta</taxon>
        <taxon>Spermatophyta</taxon>
        <taxon>Magnoliopsida</taxon>
        <taxon>eudicotyledons</taxon>
        <taxon>Gunneridae</taxon>
        <taxon>Pentapetalae</taxon>
        <taxon>rosids</taxon>
        <taxon>fabids</taxon>
        <taxon>Rosales</taxon>
        <taxon>Rosaceae</taxon>
        <taxon>Rosoideae</taxon>
        <taxon>Rosoideae incertae sedis</taxon>
        <taxon>Rosa</taxon>
    </lineage>
</organism>
<evidence type="ECO:0000313" key="4">
    <source>
        <dbReference type="Proteomes" id="UP000238479"/>
    </source>
</evidence>
<dbReference type="PANTHER" id="PTHR44137:SF58">
    <property type="entry name" value="J DOMAIN-CONTAINING PROTEIN"/>
    <property type="match status" value="1"/>
</dbReference>
<dbReference type="InterPro" id="IPR001623">
    <property type="entry name" value="DnaJ_domain"/>
</dbReference>
<dbReference type="SUPFAM" id="SSF46565">
    <property type="entry name" value="Chaperone J-domain"/>
    <property type="match status" value="1"/>
</dbReference>
<dbReference type="Gene3D" id="1.10.287.110">
    <property type="entry name" value="DnaJ domain"/>
    <property type="match status" value="1"/>
</dbReference>
<dbReference type="InterPro" id="IPR018253">
    <property type="entry name" value="DnaJ_domain_CS"/>
</dbReference>
<dbReference type="CDD" id="cd06257">
    <property type="entry name" value="DnaJ"/>
    <property type="match status" value="1"/>
</dbReference>
<dbReference type="SMART" id="SM00271">
    <property type="entry name" value="DnaJ"/>
    <property type="match status" value="1"/>
</dbReference>
<dbReference type="Proteomes" id="UP000238479">
    <property type="component" value="Chromosome 7"/>
</dbReference>
<dbReference type="Pfam" id="PF00226">
    <property type="entry name" value="DnaJ"/>
    <property type="match status" value="1"/>
</dbReference>
<dbReference type="OMA" id="ARDSHIC"/>
<evidence type="ECO:0000259" key="2">
    <source>
        <dbReference type="PROSITE" id="PS50076"/>
    </source>
</evidence>
<feature type="compositionally biased region" description="Low complexity" evidence="1">
    <location>
        <begin position="400"/>
        <end position="411"/>
    </location>
</feature>
<proteinExistence type="predicted"/>
<dbReference type="AlphaFoldDB" id="A0A2P6PAT9"/>